<gene>
    <name evidence="1" type="ORF">LVJ82_12440</name>
</gene>
<reference evidence="1 2" key="1">
    <citation type="journal article" date="2022" name="Res Sq">
        <title>Evolution of multicellular longitudinally dividing oral cavity symbionts (Neisseriaceae).</title>
        <authorList>
            <person name="Nyongesa S."/>
            <person name="Weber P."/>
            <person name="Bernet E."/>
            <person name="Pullido F."/>
            <person name="Nieckarz M."/>
            <person name="Delaby M."/>
            <person name="Nieves C."/>
            <person name="Viehboeck T."/>
            <person name="Krause N."/>
            <person name="Rivera-Millot A."/>
            <person name="Nakamura A."/>
            <person name="Vischer N."/>
            <person name="VanNieuwenhze M."/>
            <person name="Brun Y."/>
            <person name="Cava F."/>
            <person name="Bulgheresi S."/>
            <person name="Veyrier F."/>
        </authorList>
    </citation>
    <scope>NUCLEOTIDE SEQUENCE [LARGE SCALE GENOMIC DNA]</scope>
    <source>
        <strain evidence="1 2">SN4</strain>
    </source>
</reference>
<proteinExistence type="predicted"/>
<dbReference type="SUPFAM" id="SSF81901">
    <property type="entry name" value="HCP-like"/>
    <property type="match status" value="1"/>
</dbReference>
<evidence type="ECO:0000313" key="1">
    <source>
        <dbReference type="EMBL" id="UOO88279.1"/>
    </source>
</evidence>
<dbReference type="EMBL" id="CP091511">
    <property type="protein sequence ID" value="UOO88279.1"/>
    <property type="molecule type" value="Genomic_DNA"/>
</dbReference>
<name>A0ABY4DZ54_9NEIS</name>
<dbReference type="SMART" id="SM00671">
    <property type="entry name" value="SEL1"/>
    <property type="match status" value="2"/>
</dbReference>
<dbReference type="RefSeq" id="WP_058358033.1">
    <property type="nucleotide sequence ID" value="NZ_CABKVG010000010.1"/>
</dbReference>
<evidence type="ECO:0000313" key="2">
    <source>
        <dbReference type="Proteomes" id="UP000832011"/>
    </source>
</evidence>
<dbReference type="InterPro" id="IPR006597">
    <property type="entry name" value="Sel1-like"/>
</dbReference>
<accession>A0ABY4DZ54</accession>
<dbReference type="SUPFAM" id="SSF160424">
    <property type="entry name" value="BH3703-like"/>
    <property type="match status" value="1"/>
</dbReference>
<keyword evidence="2" id="KW-1185">Reference proteome</keyword>
<protein>
    <submittedName>
        <fullName evidence="1">SEL1-like repeat protein</fullName>
    </submittedName>
</protein>
<dbReference type="Proteomes" id="UP000832011">
    <property type="component" value="Chromosome"/>
</dbReference>
<dbReference type="Gene3D" id="1.25.40.10">
    <property type="entry name" value="Tetratricopeptide repeat domain"/>
    <property type="match status" value="1"/>
</dbReference>
<dbReference type="Pfam" id="PF08238">
    <property type="entry name" value="Sel1"/>
    <property type="match status" value="2"/>
</dbReference>
<dbReference type="InterPro" id="IPR036170">
    <property type="entry name" value="YezG-like_sf"/>
</dbReference>
<sequence length="284" mass="31693">MANLFQTIATNIRSALPRSVKAFELYAHVYPQYSFSAISALHQNEQRVTADVLSDSVLDETLDLLQQLKQNDLLQGKVWTQCKISVDADAGVTFEFAHIPLEHSHPHLFMQGIEVLAAQDLDAYDVDEDEWLAVKDMNLQAAVMAPVSVACTPQSQFAVAIDYAIGRNGIAQNTERAYEYFERLLNCEATSLAAYYNWAAMWDLNPQYVEESQIDVRTMQARAKKFDPAAQFVLGLMYQSGYQGLAANIEHAKQCYSKAAEHGFIPAQLRLDDLCVDSAGLAQD</sequence>
<organism evidence="1 2">
    <name type="scientific">Vitreoscilla massiliensis</name>
    <dbReference type="NCBI Taxonomy" id="1689272"/>
    <lineage>
        <taxon>Bacteria</taxon>
        <taxon>Pseudomonadati</taxon>
        <taxon>Pseudomonadota</taxon>
        <taxon>Betaproteobacteria</taxon>
        <taxon>Neisseriales</taxon>
        <taxon>Neisseriaceae</taxon>
        <taxon>Vitreoscilla</taxon>
    </lineage>
</organism>
<dbReference type="InterPro" id="IPR011990">
    <property type="entry name" value="TPR-like_helical_dom_sf"/>
</dbReference>